<dbReference type="OrthoDB" id="9773404at2"/>
<feature type="transmembrane region" description="Helical" evidence="8">
    <location>
        <begin position="112"/>
        <end position="131"/>
    </location>
</feature>
<evidence type="ECO:0000256" key="1">
    <source>
        <dbReference type="ARBA" id="ARBA00004651"/>
    </source>
</evidence>
<evidence type="ECO:0000256" key="7">
    <source>
        <dbReference type="ARBA" id="ARBA00023136"/>
    </source>
</evidence>
<organism evidence="9 10">
    <name type="scientific">Schinkia azotoformans MEV2011</name>
    <dbReference type="NCBI Taxonomy" id="1348973"/>
    <lineage>
        <taxon>Bacteria</taxon>
        <taxon>Bacillati</taxon>
        <taxon>Bacillota</taxon>
        <taxon>Bacilli</taxon>
        <taxon>Bacillales</taxon>
        <taxon>Bacillaceae</taxon>
        <taxon>Calidifontibacillus/Schinkia group</taxon>
        <taxon>Schinkia</taxon>
    </lineage>
</organism>
<dbReference type="GO" id="GO:0005886">
    <property type="term" value="C:plasma membrane"/>
    <property type="evidence" value="ECO:0007669"/>
    <property type="project" value="UniProtKB-SubCell"/>
</dbReference>
<name>A0A072NWQ0_SCHAZ</name>
<sequence>MEGAKNLNPIKSDRYESKRKGRITRWNPEDEKFWNSEGKRHANRNLWISVAALFLAFVVWQIWSVVAVNLNDVGFSFTSSQLFTLAALPGLVGATLRIFFTFMPGIVGGKNWTVISTALLLLPAVGIGIAVQNPETSFTTMAILAALCGIGGGNFSSSMANIAYFFPKKLKGSANGINAGLGNLGVSAVQFVTPLVIATGTFAGLFGSSQVSGSGSEVWIQNAAYIWVIPIALVTIIALWGMDNLPNTKQSVKEQAIIFKNKHTWIMSWLYTMCFGSFIGYAAAFPLLIKSEFPEVNALQLAFLGPLVGASVRPIGGWISDKLGGAIVTFWDIIIMIAATTGVIYFLNQHHFTGFLIMFIILFFTTGIANGSTFRMIPIIFEPKQASPVLGFTGAIAAYGAFIIPKIFSWSISTTGTANLALYLFIAYYGISLVVCWYYYTRKNAEVKC</sequence>
<dbReference type="NCBIfam" id="TIGR00886">
    <property type="entry name" value="2A0108"/>
    <property type="match status" value="1"/>
</dbReference>
<keyword evidence="4 8" id="KW-0812">Transmembrane</keyword>
<dbReference type="InterPro" id="IPR011701">
    <property type="entry name" value="MFS"/>
</dbReference>
<dbReference type="GO" id="GO:0042128">
    <property type="term" value="P:nitrate assimilation"/>
    <property type="evidence" value="ECO:0007669"/>
    <property type="project" value="UniProtKB-UniRule"/>
</dbReference>
<feature type="transmembrane region" description="Helical" evidence="8">
    <location>
        <begin position="82"/>
        <end position="100"/>
    </location>
</feature>
<evidence type="ECO:0000256" key="3">
    <source>
        <dbReference type="ARBA" id="ARBA00022448"/>
    </source>
</evidence>
<dbReference type="CDD" id="cd17341">
    <property type="entry name" value="MFS_NRT2_like"/>
    <property type="match status" value="1"/>
</dbReference>
<dbReference type="SUPFAM" id="SSF103473">
    <property type="entry name" value="MFS general substrate transporter"/>
    <property type="match status" value="1"/>
</dbReference>
<evidence type="ECO:0000256" key="6">
    <source>
        <dbReference type="ARBA" id="ARBA00023063"/>
    </source>
</evidence>
<keyword evidence="8" id="KW-1003">Cell membrane</keyword>
<feature type="transmembrane region" description="Helical" evidence="8">
    <location>
        <begin position="420"/>
        <end position="440"/>
    </location>
</feature>
<dbReference type="Pfam" id="PF07690">
    <property type="entry name" value="MFS_1"/>
    <property type="match status" value="1"/>
</dbReference>
<dbReference type="Gene3D" id="1.20.1250.20">
    <property type="entry name" value="MFS general substrate transporter like domains"/>
    <property type="match status" value="1"/>
</dbReference>
<dbReference type="GO" id="GO:0015113">
    <property type="term" value="F:nitrite transmembrane transporter activity"/>
    <property type="evidence" value="ECO:0007669"/>
    <property type="project" value="InterPro"/>
</dbReference>
<keyword evidence="6 8" id="KW-0534">Nitrate assimilation</keyword>
<dbReference type="RefSeq" id="WP_081847262.1">
    <property type="nucleotide sequence ID" value="NZ_JJRY01000013.1"/>
</dbReference>
<comment type="similarity">
    <text evidence="2 8">Belongs to the major facilitator superfamily. Nitrate/nitrite porter (TC 2.A.1.8) family.</text>
</comment>
<dbReference type="GO" id="GO:0015112">
    <property type="term" value="F:nitrate transmembrane transporter activity"/>
    <property type="evidence" value="ECO:0007669"/>
    <property type="project" value="UniProtKB-UniRule"/>
</dbReference>
<feature type="transmembrane region" description="Helical" evidence="8">
    <location>
        <begin position="326"/>
        <end position="347"/>
    </location>
</feature>
<evidence type="ECO:0000256" key="4">
    <source>
        <dbReference type="ARBA" id="ARBA00022692"/>
    </source>
</evidence>
<keyword evidence="5 8" id="KW-1133">Transmembrane helix</keyword>
<protein>
    <recommendedName>
        <fullName evidence="8">Nitrate/nitrite transporter</fullName>
    </recommendedName>
</protein>
<feature type="transmembrane region" description="Helical" evidence="8">
    <location>
        <begin position="143"/>
        <end position="166"/>
    </location>
</feature>
<comment type="subcellular location">
    <subcellularLocation>
        <location evidence="1 8">Cell membrane</location>
        <topology evidence="1 8">Multi-pass membrane protein</topology>
    </subcellularLocation>
</comment>
<dbReference type="InterPro" id="IPR004737">
    <property type="entry name" value="NO3_transporter_NarK/NarU-like"/>
</dbReference>
<dbReference type="EMBL" id="JJRY01000013">
    <property type="protein sequence ID" value="KEF37640.1"/>
    <property type="molecule type" value="Genomic_DNA"/>
</dbReference>
<accession>A0A072NWQ0</accession>
<gene>
    <name evidence="9" type="ORF">M670_03222</name>
</gene>
<proteinExistence type="inferred from homology"/>
<feature type="transmembrane region" description="Helical" evidence="8">
    <location>
        <begin position="46"/>
        <end position="70"/>
    </location>
</feature>
<evidence type="ECO:0000313" key="10">
    <source>
        <dbReference type="Proteomes" id="UP000027936"/>
    </source>
</evidence>
<reference evidence="9 10" key="1">
    <citation type="submission" date="2014-04" db="EMBL/GenBank/DDBJ databases">
        <title>Draft genome sequence of Bacillus azotoformans MEV2011, a (co-) denitrifying strain unable to grow in the presence of oxygen.</title>
        <authorList>
            <person name="Nielsen M."/>
            <person name="Schreiber L."/>
            <person name="Finster K."/>
            <person name="Schramm A."/>
        </authorList>
    </citation>
    <scope>NUCLEOTIDE SEQUENCE [LARGE SCALE GENOMIC DNA]</scope>
    <source>
        <strain evidence="9 10">MEV2011</strain>
    </source>
</reference>
<dbReference type="AlphaFoldDB" id="A0A072NWQ0"/>
<evidence type="ECO:0000256" key="8">
    <source>
        <dbReference type="RuleBase" id="RU366033"/>
    </source>
</evidence>
<dbReference type="InterPro" id="IPR036259">
    <property type="entry name" value="MFS_trans_sf"/>
</dbReference>
<dbReference type="PANTHER" id="PTHR23515">
    <property type="entry name" value="HIGH-AFFINITY NITRATE TRANSPORTER 2.3"/>
    <property type="match status" value="1"/>
</dbReference>
<feature type="transmembrane region" description="Helical" evidence="8">
    <location>
        <begin position="266"/>
        <end position="289"/>
    </location>
</feature>
<keyword evidence="3 8" id="KW-0813">Transport</keyword>
<evidence type="ECO:0000313" key="9">
    <source>
        <dbReference type="EMBL" id="KEF37640.1"/>
    </source>
</evidence>
<keyword evidence="7 8" id="KW-0472">Membrane</keyword>
<feature type="transmembrane region" description="Helical" evidence="8">
    <location>
        <begin position="353"/>
        <end position="377"/>
    </location>
</feature>
<evidence type="ECO:0000256" key="5">
    <source>
        <dbReference type="ARBA" id="ARBA00022989"/>
    </source>
</evidence>
<feature type="transmembrane region" description="Helical" evidence="8">
    <location>
        <begin position="389"/>
        <end position="408"/>
    </location>
</feature>
<dbReference type="Proteomes" id="UP000027936">
    <property type="component" value="Unassembled WGS sequence"/>
</dbReference>
<feature type="transmembrane region" description="Helical" evidence="8">
    <location>
        <begin position="224"/>
        <end position="245"/>
    </location>
</feature>
<evidence type="ECO:0000256" key="2">
    <source>
        <dbReference type="ARBA" id="ARBA00008432"/>
    </source>
</evidence>
<feature type="transmembrane region" description="Helical" evidence="8">
    <location>
        <begin position="178"/>
        <end position="204"/>
    </location>
</feature>
<dbReference type="InterPro" id="IPR044772">
    <property type="entry name" value="NO3_transporter"/>
</dbReference>
<dbReference type="PATRIC" id="fig|1348973.3.peg.3101"/>
<feature type="transmembrane region" description="Helical" evidence="8">
    <location>
        <begin position="301"/>
        <end position="319"/>
    </location>
</feature>
<comment type="caution">
    <text evidence="9">The sequence shown here is derived from an EMBL/GenBank/DDBJ whole genome shotgun (WGS) entry which is preliminary data.</text>
</comment>